<name>A0A4R6R6F8_9BURK</name>
<proteinExistence type="predicted"/>
<reference evidence="1 2" key="1">
    <citation type="submission" date="2019-03" db="EMBL/GenBank/DDBJ databases">
        <title>Genomic Encyclopedia of Type Strains, Phase IV (KMG-IV): sequencing the most valuable type-strain genomes for metagenomic binning, comparative biology and taxonomic classification.</title>
        <authorList>
            <person name="Goeker M."/>
        </authorList>
    </citation>
    <scope>NUCLEOTIDE SEQUENCE [LARGE SCALE GENOMIC DNA]</scope>
    <source>
        <strain evidence="1 2">DSM 11901</strain>
    </source>
</reference>
<dbReference type="RefSeq" id="WP_166643578.1">
    <property type="nucleotide sequence ID" value="NZ_JBASTO010000070.1"/>
</dbReference>
<protein>
    <submittedName>
        <fullName evidence="1">Uncharacterized protein</fullName>
    </submittedName>
</protein>
<sequence>MNPSQATTPEQLFGACMHAGGWPKLGWQTVDTAEEVQTCYDDIVLL</sequence>
<dbReference type="EMBL" id="SNXW01000008">
    <property type="protein sequence ID" value="TDP81245.1"/>
    <property type="molecule type" value="Genomic_DNA"/>
</dbReference>
<evidence type="ECO:0000313" key="2">
    <source>
        <dbReference type="Proteomes" id="UP000294593"/>
    </source>
</evidence>
<keyword evidence="2" id="KW-1185">Reference proteome</keyword>
<comment type="caution">
    <text evidence="1">The sequence shown here is derived from an EMBL/GenBank/DDBJ whole genome shotgun (WGS) entry which is preliminary data.</text>
</comment>
<organism evidence="1 2">
    <name type="scientific">Aquabacterium commune</name>
    <dbReference type="NCBI Taxonomy" id="70586"/>
    <lineage>
        <taxon>Bacteria</taxon>
        <taxon>Pseudomonadati</taxon>
        <taxon>Pseudomonadota</taxon>
        <taxon>Betaproteobacteria</taxon>
        <taxon>Burkholderiales</taxon>
        <taxon>Aquabacterium</taxon>
    </lineage>
</organism>
<dbReference type="AlphaFoldDB" id="A0A4R6R6F8"/>
<gene>
    <name evidence="1" type="ORF">EV672_10830</name>
</gene>
<dbReference type="Proteomes" id="UP000294593">
    <property type="component" value="Unassembled WGS sequence"/>
</dbReference>
<evidence type="ECO:0000313" key="1">
    <source>
        <dbReference type="EMBL" id="TDP81245.1"/>
    </source>
</evidence>
<accession>A0A4R6R6F8</accession>